<dbReference type="GO" id="GO:0005524">
    <property type="term" value="F:ATP binding"/>
    <property type="evidence" value="ECO:0007669"/>
    <property type="project" value="UniProtKB-KW"/>
</dbReference>
<evidence type="ECO:0000313" key="5">
    <source>
        <dbReference type="Proteomes" id="UP000032142"/>
    </source>
</evidence>
<dbReference type="GO" id="GO:0043531">
    <property type="term" value="F:ADP binding"/>
    <property type="evidence" value="ECO:0007669"/>
    <property type="project" value="InterPro"/>
</dbReference>
<proteinExistence type="predicted"/>
<dbReference type="InterPro" id="IPR057135">
    <property type="entry name" value="At4g27190-like_LRR"/>
</dbReference>
<organism evidence="4 5">
    <name type="scientific">Gossypium arboreum</name>
    <name type="common">Tree cotton</name>
    <name type="synonym">Gossypium nanking</name>
    <dbReference type="NCBI Taxonomy" id="29729"/>
    <lineage>
        <taxon>Eukaryota</taxon>
        <taxon>Viridiplantae</taxon>
        <taxon>Streptophyta</taxon>
        <taxon>Embryophyta</taxon>
        <taxon>Tracheophyta</taxon>
        <taxon>Spermatophyta</taxon>
        <taxon>Magnoliopsida</taxon>
        <taxon>eudicotyledons</taxon>
        <taxon>Gunneridae</taxon>
        <taxon>Pentapetalae</taxon>
        <taxon>rosids</taxon>
        <taxon>malvids</taxon>
        <taxon>Malvales</taxon>
        <taxon>Malvaceae</taxon>
        <taxon>Malvoideae</taxon>
        <taxon>Gossypium</taxon>
    </lineage>
</organism>
<sequence length="900" mass="102188">MGSQKMKILPIELLKEDEAWKLFKNLAGPITERSDLQSTAEKVAQKCARLPIAIATVAKALKHKENLYEWEDALERELSGNVHSAIEMSYNYLEREELKETFLLCSIMGHNAATEDLLKYCRGLGLFRGLDTIEKVRRRVLTLVSELKDSSLLLAGSSPERFDMHDVVCEVAIAIASRDRGWLASGKEDVSEEWSDKDRMRTCSLVSLQNTEVIELLDESECPKLTFFSMGSENSSSKMPFFFSMGGADSSLKIPKNLFEGMKGLKVLNFTGMNLTSLPCSIGCLKTLSTLRLVGCALKDIDILGELVNLEILDLRNSTIGVLPKEIGELRRLKLLDLSGCRNLEVISPNVLSSLSRLEELYLYDSFKGWDREVEGSENNQRSNASLVELQDLSRLTTLEVHVPDVRAIPKQKLFSRNMERYKISIGEVWRCYDGGMETSRMLKLTTNNRSLQLAHEIKTLLRRTQNLYLRGVEDAMEMLYDPITEGFPHLKHLKSLFLEGLMNLEAICDGQLKTESFGRLRCVIVHHCKMLKNLFSFSVAKGLRQLEEIRVSSCENMRELIKVEKEEMGEDDILEFTQLRFLELKGLPKFNGMWLFDKKVLFPAALEKLYLESVNGIEKIWRDGQLLTLSCGVQNLTRLQVWRCHKLKYVFTSSMVENLVHLKTLDVGDCDRMEDIIEGILGGEERINNSISVLPKLDSLKLNYLPNLETFCCGINPIEFPFLRELQIKNCPVLSTFHFDTASIGNISLDPNVPQSQYLFTAKVLFPALEELLLHSVNEIEKIWHDDQLLTVSCGVQNLTHLLVWGCQVRNCYGKEDIIEGILGGEERINNSLSVFPKLDSVALYNLLNLKRWHDDQLLTVSCGVQNLTHLEVSNCHKLKCVFTSSMVKSFVNLKTLKG</sequence>
<keyword evidence="1" id="KW-0547">Nucleotide-binding</keyword>
<feature type="domain" description="Disease resistance protein At4g27190-like leucine-rich repeats" evidence="3">
    <location>
        <begin position="809"/>
        <end position="899"/>
    </location>
</feature>
<dbReference type="Gene3D" id="1.10.8.430">
    <property type="entry name" value="Helical domain of apoptotic protease-activating factors"/>
    <property type="match status" value="1"/>
</dbReference>
<dbReference type="PRINTS" id="PR00364">
    <property type="entry name" value="DISEASERSIST"/>
</dbReference>
<dbReference type="Pfam" id="PF23247">
    <property type="entry name" value="LRR_RPS2"/>
    <property type="match status" value="3"/>
</dbReference>
<dbReference type="InterPro" id="IPR042197">
    <property type="entry name" value="Apaf_helical"/>
</dbReference>
<dbReference type="EMBL" id="KN400789">
    <property type="protein sequence ID" value="KHG14066.1"/>
    <property type="molecule type" value="Genomic_DNA"/>
</dbReference>
<dbReference type="Gene3D" id="3.80.10.10">
    <property type="entry name" value="Ribonuclease Inhibitor"/>
    <property type="match status" value="3"/>
</dbReference>
<dbReference type="SUPFAM" id="SSF52540">
    <property type="entry name" value="P-loop containing nucleoside triphosphate hydrolases"/>
    <property type="match status" value="1"/>
</dbReference>
<reference evidence="5" key="1">
    <citation type="submission" date="2014-09" db="EMBL/GenBank/DDBJ databases">
        <authorList>
            <person name="Mudge J."/>
            <person name="Ramaraj T."/>
            <person name="Lindquist I.E."/>
            <person name="Bharti A.K."/>
            <person name="Sundararajan A."/>
            <person name="Cameron C.T."/>
            <person name="Woodward J.E."/>
            <person name="May G.D."/>
            <person name="Brubaker C."/>
            <person name="Broadhvest J."/>
            <person name="Wilkins T.A."/>
        </authorList>
    </citation>
    <scope>NUCLEOTIDE SEQUENCE</scope>
    <source>
        <strain evidence="5">cv. AKA8401</strain>
    </source>
</reference>
<dbReference type="InterPro" id="IPR050905">
    <property type="entry name" value="Plant_NBS-LRR"/>
</dbReference>
<dbReference type="InterPro" id="IPR032675">
    <property type="entry name" value="LRR_dom_sf"/>
</dbReference>
<protein>
    <submittedName>
        <fullName evidence="4">Disease resistance protein RPS2</fullName>
    </submittedName>
</protein>
<keyword evidence="2" id="KW-0611">Plant defense</keyword>
<dbReference type="Proteomes" id="UP000032142">
    <property type="component" value="Unassembled WGS sequence"/>
</dbReference>
<dbReference type="InterPro" id="IPR027417">
    <property type="entry name" value="P-loop_NTPase"/>
</dbReference>
<dbReference type="GO" id="GO:0006952">
    <property type="term" value="P:defense response"/>
    <property type="evidence" value="ECO:0007669"/>
    <property type="project" value="UniProtKB-KW"/>
</dbReference>
<keyword evidence="5" id="KW-1185">Reference proteome</keyword>
<gene>
    <name evidence="4" type="ORF">F383_19312</name>
</gene>
<dbReference type="SUPFAM" id="SSF52058">
    <property type="entry name" value="L domain-like"/>
    <property type="match status" value="1"/>
</dbReference>
<dbReference type="PANTHER" id="PTHR33463">
    <property type="entry name" value="NB-ARC DOMAIN-CONTAINING PROTEIN-RELATED"/>
    <property type="match status" value="1"/>
</dbReference>
<accession>A0A0B0NSI9</accession>
<evidence type="ECO:0000256" key="2">
    <source>
        <dbReference type="ARBA" id="ARBA00022821"/>
    </source>
</evidence>
<feature type="domain" description="Disease resistance protein At4g27190-like leucine-rich repeats" evidence="3">
    <location>
        <begin position="607"/>
        <end position="737"/>
    </location>
</feature>
<evidence type="ECO:0000256" key="1">
    <source>
        <dbReference type="ARBA" id="ARBA00022741"/>
    </source>
</evidence>
<evidence type="ECO:0000313" key="4">
    <source>
        <dbReference type="EMBL" id="KHG14066.1"/>
    </source>
</evidence>
<dbReference type="AlphaFoldDB" id="A0A0B0NSI9"/>
<dbReference type="Pfam" id="PF13855">
    <property type="entry name" value="LRR_8"/>
    <property type="match status" value="1"/>
</dbReference>
<dbReference type="PANTHER" id="PTHR33463:SF149">
    <property type="entry name" value="NB-ARC DOMAIN-CONTAINING PROTEIN"/>
    <property type="match status" value="1"/>
</dbReference>
<name>A0A0B0NSI9_GOSAR</name>
<dbReference type="InterPro" id="IPR001611">
    <property type="entry name" value="Leu-rich_rpt"/>
</dbReference>
<evidence type="ECO:0000259" key="3">
    <source>
        <dbReference type="Pfam" id="PF23247"/>
    </source>
</evidence>
<feature type="domain" description="Disease resistance protein At4g27190-like leucine-rich repeats" evidence="3">
    <location>
        <begin position="503"/>
        <end position="599"/>
    </location>
</feature>